<dbReference type="Proteomes" id="UP000091820">
    <property type="component" value="Unassembled WGS sequence"/>
</dbReference>
<dbReference type="AlphaFoldDB" id="A0A1A9WJ13"/>
<evidence type="ECO:0000313" key="2">
    <source>
        <dbReference type="EnsemblMetazoa" id="GBRI021628-PA"/>
    </source>
</evidence>
<keyword evidence="3" id="KW-1185">Reference proteome</keyword>
<reference evidence="2" key="2">
    <citation type="submission" date="2020-05" db="UniProtKB">
        <authorList>
            <consortium name="EnsemblMetazoa"/>
        </authorList>
    </citation>
    <scope>IDENTIFICATION</scope>
    <source>
        <strain evidence="2">IAEA</strain>
    </source>
</reference>
<dbReference type="EnsemblMetazoa" id="GBRI021628-RA">
    <property type="protein sequence ID" value="GBRI021628-PA"/>
    <property type="gene ID" value="GBRI021628"/>
</dbReference>
<accession>A0A1A9WJ13</accession>
<evidence type="ECO:0000313" key="3">
    <source>
        <dbReference type="Proteomes" id="UP000091820"/>
    </source>
</evidence>
<dbReference type="VEuPathDB" id="VectorBase:GBRI021628"/>
<keyword evidence="1" id="KW-0812">Transmembrane</keyword>
<feature type="transmembrane region" description="Helical" evidence="1">
    <location>
        <begin position="101"/>
        <end position="123"/>
    </location>
</feature>
<evidence type="ECO:0000256" key="1">
    <source>
        <dbReference type="SAM" id="Phobius"/>
    </source>
</evidence>
<name>A0A1A9WJ13_9MUSC</name>
<reference evidence="3" key="1">
    <citation type="submission" date="2014-03" db="EMBL/GenBank/DDBJ databases">
        <authorList>
            <person name="Aksoy S."/>
            <person name="Warren W."/>
            <person name="Wilson R.K."/>
        </authorList>
    </citation>
    <scope>NUCLEOTIDE SEQUENCE [LARGE SCALE GENOMIC DNA]</scope>
    <source>
        <strain evidence="3">IAEA</strain>
    </source>
</reference>
<protein>
    <submittedName>
        <fullName evidence="2">Uncharacterized protein</fullName>
    </submittedName>
</protein>
<organism evidence="2 3">
    <name type="scientific">Glossina brevipalpis</name>
    <dbReference type="NCBI Taxonomy" id="37001"/>
    <lineage>
        <taxon>Eukaryota</taxon>
        <taxon>Metazoa</taxon>
        <taxon>Ecdysozoa</taxon>
        <taxon>Arthropoda</taxon>
        <taxon>Hexapoda</taxon>
        <taxon>Insecta</taxon>
        <taxon>Pterygota</taxon>
        <taxon>Neoptera</taxon>
        <taxon>Endopterygota</taxon>
        <taxon>Diptera</taxon>
        <taxon>Brachycera</taxon>
        <taxon>Muscomorpha</taxon>
        <taxon>Hippoboscoidea</taxon>
        <taxon>Glossinidae</taxon>
        <taxon>Glossina</taxon>
    </lineage>
</organism>
<sequence length="146" mass="17731">MVIHTNTQHNNNNNSNNNSNINKHWHMLDDDELMVQHTLSSNSRLYEVLSHHCHHHHHHHHHHRHHHHHLHLHLHRHCHRHHHHHHFHLYDVLIASWIDDWLRLLNCLACLISVVIVCSFFTLRLNRQILGTHRLKIPHDNIIAIE</sequence>
<keyword evidence="1" id="KW-0472">Membrane</keyword>
<proteinExistence type="predicted"/>
<keyword evidence="1" id="KW-1133">Transmembrane helix</keyword>